<dbReference type="Pfam" id="PF01764">
    <property type="entry name" value="Lipase_3"/>
    <property type="match status" value="1"/>
</dbReference>
<dbReference type="Gene3D" id="3.40.50.1820">
    <property type="entry name" value="alpha/beta hydrolase"/>
    <property type="match status" value="1"/>
</dbReference>
<dbReference type="InterPro" id="IPR051218">
    <property type="entry name" value="Sec_MonoDiacylglyc_Lipase"/>
</dbReference>
<protein>
    <recommendedName>
        <fullName evidence="1">Fungal lipase-type domain-containing protein</fullName>
    </recommendedName>
</protein>
<proteinExistence type="predicted"/>
<dbReference type="PANTHER" id="PTHR45856:SF11">
    <property type="entry name" value="FUNGAL LIPASE-LIKE DOMAIN-CONTAINING PROTEIN"/>
    <property type="match status" value="1"/>
</dbReference>
<dbReference type="InterPro" id="IPR002921">
    <property type="entry name" value="Fungal_lipase-type"/>
</dbReference>
<dbReference type="InterPro" id="IPR029058">
    <property type="entry name" value="AB_hydrolase_fold"/>
</dbReference>
<feature type="domain" description="Fungal lipase-type" evidence="1">
    <location>
        <begin position="88"/>
        <end position="216"/>
    </location>
</feature>
<dbReference type="GO" id="GO:0006629">
    <property type="term" value="P:lipid metabolic process"/>
    <property type="evidence" value="ECO:0007669"/>
    <property type="project" value="InterPro"/>
</dbReference>
<reference evidence="2" key="1">
    <citation type="submission" date="2015-04" db="EMBL/GenBank/DDBJ databases">
        <title>The genome sequence of the plant pathogenic Rhizarian Plasmodiophora brassicae reveals insights in its biotrophic life cycle and the origin of chitin synthesis.</title>
        <authorList>
            <person name="Schwelm A."/>
            <person name="Fogelqvist J."/>
            <person name="Knaust A."/>
            <person name="Julke S."/>
            <person name="Lilja T."/>
            <person name="Dhandapani V."/>
            <person name="Bonilla-Rosso G."/>
            <person name="Karlsson M."/>
            <person name="Shevchenko A."/>
            <person name="Choi S.R."/>
            <person name="Kim H.G."/>
            <person name="Park J.Y."/>
            <person name="Lim Y.P."/>
            <person name="Ludwig-Muller J."/>
            <person name="Dixelius C."/>
        </authorList>
    </citation>
    <scope>NUCLEOTIDE SEQUENCE</scope>
    <source>
        <tissue evidence="2">Potato root galls</tissue>
    </source>
</reference>
<dbReference type="SUPFAM" id="SSF53474">
    <property type="entry name" value="alpha/beta-Hydrolases"/>
    <property type="match status" value="1"/>
</dbReference>
<dbReference type="AlphaFoldDB" id="A0A0H5R5A1"/>
<accession>A0A0H5R5A1</accession>
<sequence>MEAPVVHDPGLSQLSAHYAFAAYAIEAAVPDGFTVRVRSEAPIQNVAVEDSDLTDVAVFRGSCNSLALVGNTLGRIRIANGDFRRLLVVSFRGTERLSSDNWRTNATFVKTSLSLGSDERVHSGIRNHFRQLVEVGLLRHIIDRAGPSSTLLVTGHSLGGATAFLAAYTLSELLVGDSRIIVYTFGAPRIGNELFEQAYSFRVPSTFCVGHPLDPIRAVGCAAASSAVSWVQAATSELLNPSTMMAGLAHGLLFVAGSPWTRARVPVAAARPIIRYARYFMTGVSIGVTLRAFYLAVKFHGDYCPDFVVEVIPAELLQDGIVSINELPDESQPLHLAVDLP</sequence>
<dbReference type="EMBL" id="HACM01008624">
    <property type="protein sequence ID" value="CRZ09066.1"/>
    <property type="molecule type" value="Transcribed_RNA"/>
</dbReference>
<organism evidence="2">
    <name type="scientific">Spongospora subterranea</name>
    <dbReference type="NCBI Taxonomy" id="70186"/>
    <lineage>
        <taxon>Eukaryota</taxon>
        <taxon>Sar</taxon>
        <taxon>Rhizaria</taxon>
        <taxon>Endomyxa</taxon>
        <taxon>Phytomyxea</taxon>
        <taxon>Plasmodiophorida</taxon>
        <taxon>Plasmodiophoridae</taxon>
        <taxon>Spongospora</taxon>
    </lineage>
</organism>
<dbReference type="CDD" id="cd00519">
    <property type="entry name" value="Lipase_3"/>
    <property type="match status" value="1"/>
</dbReference>
<evidence type="ECO:0000259" key="1">
    <source>
        <dbReference type="Pfam" id="PF01764"/>
    </source>
</evidence>
<evidence type="ECO:0000313" key="2">
    <source>
        <dbReference type="EMBL" id="CRZ09066.1"/>
    </source>
</evidence>
<name>A0A0H5R5A1_9EUKA</name>
<dbReference type="PANTHER" id="PTHR45856">
    <property type="entry name" value="ALPHA/BETA-HYDROLASES SUPERFAMILY PROTEIN"/>
    <property type="match status" value="1"/>
</dbReference>